<name>A0AAW0S2R5_9HYPO</name>
<comment type="caution">
    <text evidence="1">The sequence shown here is derived from an EMBL/GenBank/DDBJ whole genome shotgun (WGS) entry which is preliminary data.</text>
</comment>
<sequence length="110" mass="12273">MRRKLAVSARALGVHWVEHPSNAMRHHVDLRLLVRACFSPVSAAFQLELPDSQLGCHGRLSSRHGLDSGDSDQQRLAVGISPRPATKPLNAKIQHEQSQNICHQPYRTPQ</sequence>
<dbReference type="EMBL" id="JAAHCF010000083">
    <property type="protein sequence ID" value="KAK8148573.1"/>
    <property type="molecule type" value="Genomic_DNA"/>
</dbReference>
<accession>A0AAW0S2R5</accession>
<reference evidence="1 2" key="1">
    <citation type="submission" date="2020-02" db="EMBL/GenBank/DDBJ databases">
        <title>Comparative genomics of the hypocrealean fungal genus Beauvera.</title>
        <authorList>
            <person name="Showalter D.N."/>
            <person name="Bushley K.E."/>
            <person name="Rehner S.A."/>
        </authorList>
    </citation>
    <scope>NUCLEOTIDE SEQUENCE [LARGE SCALE GENOMIC DNA]</scope>
    <source>
        <strain evidence="1 2">ARSEF4384</strain>
    </source>
</reference>
<gene>
    <name evidence="1" type="ORF">G3M48_009823</name>
</gene>
<keyword evidence="2" id="KW-1185">Reference proteome</keyword>
<protein>
    <submittedName>
        <fullName evidence="1">Uncharacterized protein</fullName>
    </submittedName>
</protein>
<evidence type="ECO:0000313" key="1">
    <source>
        <dbReference type="EMBL" id="KAK8148573.1"/>
    </source>
</evidence>
<evidence type="ECO:0000313" key="2">
    <source>
        <dbReference type="Proteomes" id="UP001397290"/>
    </source>
</evidence>
<dbReference type="AlphaFoldDB" id="A0AAW0S2R5"/>
<dbReference type="Proteomes" id="UP001397290">
    <property type="component" value="Unassembled WGS sequence"/>
</dbReference>
<organism evidence="1 2">
    <name type="scientific">Beauveria asiatica</name>
    <dbReference type="NCBI Taxonomy" id="1069075"/>
    <lineage>
        <taxon>Eukaryota</taxon>
        <taxon>Fungi</taxon>
        <taxon>Dikarya</taxon>
        <taxon>Ascomycota</taxon>
        <taxon>Pezizomycotina</taxon>
        <taxon>Sordariomycetes</taxon>
        <taxon>Hypocreomycetidae</taxon>
        <taxon>Hypocreales</taxon>
        <taxon>Cordycipitaceae</taxon>
        <taxon>Beauveria</taxon>
    </lineage>
</organism>
<proteinExistence type="predicted"/>